<reference evidence="1 2" key="1">
    <citation type="submission" date="2018-06" db="EMBL/GenBank/DDBJ databases">
        <authorList>
            <consortium name="Pathogen Informatics"/>
            <person name="Doyle S."/>
        </authorList>
    </citation>
    <scope>NUCLEOTIDE SEQUENCE [LARGE SCALE GENOMIC DNA]</scope>
    <source>
        <strain evidence="1 2">NCTC13102</strain>
    </source>
</reference>
<evidence type="ECO:0000313" key="2">
    <source>
        <dbReference type="Proteomes" id="UP000250166"/>
    </source>
</evidence>
<dbReference type="RefSeq" id="WP_112058184.1">
    <property type="nucleotide sequence ID" value="NZ_UAWL01000006.1"/>
</dbReference>
<dbReference type="Proteomes" id="UP000250166">
    <property type="component" value="Unassembled WGS sequence"/>
</dbReference>
<organism evidence="1 2">
    <name type="scientific">Helicobacter fennelliae</name>
    <dbReference type="NCBI Taxonomy" id="215"/>
    <lineage>
        <taxon>Bacteria</taxon>
        <taxon>Pseudomonadati</taxon>
        <taxon>Campylobacterota</taxon>
        <taxon>Epsilonproteobacteria</taxon>
        <taxon>Campylobacterales</taxon>
        <taxon>Helicobacteraceae</taxon>
        <taxon>Helicobacter</taxon>
    </lineage>
</organism>
<dbReference type="Gene3D" id="3.40.91.50">
    <property type="match status" value="1"/>
</dbReference>
<dbReference type="Pfam" id="PF09491">
    <property type="entry name" value="RE_AlwI"/>
    <property type="match status" value="1"/>
</dbReference>
<dbReference type="AlphaFoldDB" id="A0A2X3B020"/>
<keyword evidence="1" id="KW-0255">Endonuclease</keyword>
<keyword evidence="1" id="KW-0378">Hydrolase</keyword>
<dbReference type="REBASE" id="431981">
    <property type="entry name" value="Hfe13102ORF123P"/>
</dbReference>
<proteinExistence type="predicted"/>
<keyword evidence="1" id="KW-0540">Nuclease</keyword>
<dbReference type="GO" id="GO:0004519">
    <property type="term" value="F:endonuclease activity"/>
    <property type="evidence" value="ECO:0007669"/>
    <property type="project" value="UniProtKB-KW"/>
</dbReference>
<accession>A0A2X3B020</accession>
<protein>
    <submittedName>
        <fullName evidence="1">AlwI restriction endonuclease family protein</fullName>
    </submittedName>
</protein>
<evidence type="ECO:0000313" key="1">
    <source>
        <dbReference type="EMBL" id="SQB97392.1"/>
    </source>
</evidence>
<dbReference type="InterPro" id="IPR018573">
    <property type="entry name" value="Restrct_endonuc_II_AlwI"/>
</dbReference>
<gene>
    <name evidence="1" type="ORF">NCTC13102_00123</name>
</gene>
<dbReference type="EMBL" id="UAWL01000006">
    <property type="protein sequence ID" value="SQB97392.1"/>
    <property type="molecule type" value="Genomic_DNA"/>
</dbReference>
<sequence length="623" mass="73130">MEARYDYFGNTSLRVKNLLYNFESQLILFEELFSNANEKDIWSNDSELQLRYLELLQRHKLLENKNKTAQLGTKDARVKSAPLEDYNLIKRKEKLITASGYELLKLLQNEAYKITNDFLQIDLISLFFLKATLNFSKSKDLLYKYLEVFKEFKGELSLEIFKFLPLVNNFTNTKEFIQAIKEQKILSYFIDEQNLELLLSDLETKSLKIEYFRTAKGDKTAKSIIATLEQVFLKYRDSKDLKLLENLLSPSCKIEFLDFKKLYLKSFFKSSKKEQRLKELATFITEGNLKDFGIRFYTPIYNTRILANLSDYYDLNRRYLNLTGIFDFSNNKISLEPIFKMIIAHSCYKELLVKIATSEISQGLLSEYFNDKEFLDFFKAYNITKAEDLKEYKRKLDKQKLQALIDSKFQKERVIELLRLFSDRKNDETISELTTTEASIPTIFEYVIALAWYYFDECKLERILDAKLSLDSKLLPKSHAIGGEADFVFAYKTHNVMIEATLTEKTNQRRAEMESVSRHLGNMLLSLDASFQKESFGIFIAPYLDKNVLNDFRARIYTYFEDTSGFVRGMNILPLSTQDLILLLESNVAYKDLVLSFQKLFQSKNDWGSKWYDSEVKSFINSL</sequence>
<name>A0A2X3B020_9HELI</name>